<dbReference type="Proteomes" id="UP000194798">
    <property type="component" value="Unassembled WGS sequence"/>
</dbReference>
<evidence type="ECO:0000256" key="2">
    <source>
        <dbReference type="ARBA" id="ARBA00022723"/>
    </source>
</evidence>
<dbReference type="InterPro" id="IPR014729">
    <property type="entry name" value="Rossmann-like_a/b/a_fold"/>
</dbReference>
<name>A0A251X9N3_9GAMM</name>
<keyword evidence="6 7" id="KW-0030">Aminoacyl-tRNA synthetase</keyword>
<feature type="binding site" evidence="7">
    <location>
        <position position="234"/>
    </location>
    <ligand>
        <name>ATP</name>
        <dbReference type="ChEBI" id="CHEBI:30616"/>
    </ligand>
</feature>
<feature type="binding site" evidence="7">
    <location>
        <position position="106"/>
    </location>
    <ligand>
        <name>Zn(2+)</name>
        <dbReference type="ChEBI" id="CHEBI:29105"/>
    </ligand>
</feature>
<dbReference type="GO" id="GO:0006400">
    <property type="term" value="P:tRNA modification"/>
    <property type="evidence" value="ECO:0007669"/>
    <property type="project" value="InterPro"/>
</dbReference>
<dbReference type="NCBIfam" id="TIGR03838">
    <property type="entry name" value="queuosine_YadB"/>
    <property type="match status" value="1"/>
</dbReference>
<dbReference type="GO" id="GO:0008270">
    <property type="term" value="F:zinc ion binding"/>
    <property type="evidence" value="ECO:0007669"/>
    <property type="project" value="UniProtKB-UniRule"/>
</dbReference>
<keyword evidence="5 7" id="KW-0067">ATP-binding</keyword>
<evidence type="ECO:0000256" key="3">
    <source>
        <dbReference type="ARBA" id="ARBA00022741"/>
    </source>
</evidence>
<sequence length="293" mass="33074">MISSQKSVYRGRFAPSPTGALHLGSLLTAVGSYLQARQQRGVWLLRMDDADHYRCRQEASASIVADLAALGFHWSEEIRYQRRVLSDYQQALNRLQEQQAVFACACSRKRLAGTRIYDGHCRFGVAEGETARAYRLKVPDRVVCCTDKLHGSVCQNLAHVWGDFVLWRADGVFAYPLTVVVDDGVQGITEVVRGADLLEEMPRQWYLQHLLGYAHPEYLHLPLVFGANGLKLSKQHGAPAIVSAEGTRLLWRVLTLLGQSPPEDLQQDSLSRCWEWAIAHWRIETLPKEIHLS</sequence>
<evidence type="ECO:0000313" key="10">
    <source>
        <dbReference type="EMBL" id="OUD14645.1"/>
    </source>
</evidence>
<dbReference type="EMBL" id="MSLT01000012">
    <property type="protein sequence ID" value="OUD14645.1"/>
    <property type="molecule type" value="Genomic_DNA"/>
</dbReference>
<dbReference type="InterPro" id="IPR020058">
    <property type="entry name" value="Glu/Gln-tRNA-synth_Ib_cat-dom"/>
</dbReference>
<feature type="short sequence motif" description="'HIGH' region" evidence="7">
    <location>
        <begin position="15"/>
        <end position="25"/>
    </location>
</feature>
<keyword evidence="2 7" id="KW-0479">Metal-binding</keyword>
<feature type="binding site" evidence="7">
    <location>
        <position position="193"/>
    </location>
    <ligand>
        <name>L-glutamate</name>
        <dbReference type="ChEBI" id="CHEBI:29985"/>
    </ligand>
</feature>
<dbReference type="AlphaFoldDB" id="A0A251X9N3"/>
<protein>
    <recommendedName>
        <fullName evidence="7">Glutamyl-Q tRNA(Asp) synthetase</fullName>
        <shortName evidence="7">Glu-Q-RSs</shortName>
        <ecNumber evidence="7">6.1.1.-</ecNumber>
    </recommendedName>
</protein>
<dbReference type="NCBIfam" id="NF004314">
    <property type="entry name" value="PRK05710.1-3"/>
    <property type="match status" value="1"/>
</dbReference>
<evidence type="ECO:0000256" key="6">
    <source>
        <dbReference type="ARBA" id="ARBA00023146"/>
    </source>
</evidence>
<evidence type="ECO:0000256" key="4">
    <source>
        <dbReference type="ARBA" id="ARBA00022833"/>
    </source>
</evidence>
<comment type="caution">
    <text evidence="10">The sequence shown here is derived from an EMBL/GenBank/DDBJ whole genome shotgun (WGS) entry which is preliminary data.</text>
</comment>
<dbReference type="InterPro" id="IPR000924">
    <property type="entry name" value="Glu/Gln-tRNA-synth"/>
</dbReference>
<evidence type="ECO:0000313" key="11">
    <source>
        <dbReference type="Proteomes" id="UP000194798"/>
    </source>
</evidence>
<dbReference type="GO" id="GO:0005524">
    <property type="term" value="F:ATP binding"/>
    <property type="evidence" value="ECO:0007669"/>
    <property type="project" value="UniProtKB-KW"/>
</dbReference>
<dbReference type="GO" id="GO:0005829">
    <property type="term" value="C:cytosol"/>
    <property type="evidence" value="ECO:0007669"/>
    <property type="project" value="TreeGrafter"/>
</dbReference>
<dbReference type="GO" id="GO:0006424">
    <property type="term" value="P:glutamyl-tRNA aminoacylation"/>
    <property type="evidence" value="ECO:0007669"/>
    <property type="project" value="InterPro"/>
</dbReference>
<evidence type="ECO:0000256" key="5">
    <source>
        <dbReference type="ARBA" id="ARBA00022840"/>
    </source>
</evidence>
<dbReference type="RefSeq" id="WP_086488415.1">
    <property type="nucleotide sequence ID" value="NZ_MSLT01000012.1"/>
</dbReference>
<organism evidence="10 11">
    <name type="scientific">Thioflexithrix psekupsensis</name>
    <dbReference type="NCBI Taxonomy" id="1570016"/>
    <lineage>
        <taxon>Bacteria</taxon>
        <taxon>Pseudomonadati</taxon>
        <taxon>Pseudomonadota</taxon>
        <taxon>Gammaproteobacteria</taxon>
        <taxon>Thiotrichales</taxon>
        <taxon>Thioflexithrix</taxon>
    </lineage>
</organism>
<keyword evidence="8" id="KW-0648">Protein biosynthesis</keyword>
<dbReference type="GO" id="GO:0004818">
    <property type="term" value="F:glutamate-tRNA ligase activity"/>
    <property type="evidence" value="ECO:0007669"/>
    <property type="project" value="TreeGrafter"/>
</dbReference>
<dbReference type="PRINTS" id="PR00987">
    <property type="entry name" value="TRNASYNTHGLU"/>
</dbReference>
<gene>
    <name evidence="7" type="primary">gluQ</name>
    <name evidence="10" type="ORF">TPSD3_06890</name>
</gene>
<feature type="binding site" evidence="7">
    <location>
        <position position="121"/>
    </location>
    <ligand>
        <name>Zn(2+)</name>
        <dbReference type="ChEBI" id="CHEBI:29105"/>
    </ligand>
</feature>
<evidence type="ECO:0000256" key="8">
    <source>
        <dbReference type="RuleBase" id="RU363037"/>
    </source>
</evidence>
<comment type="cofactor">
    <cofactor evidence="7">
        <name>Zn(2+)</name>
        <dbReference type="ChEBI" id="CHEBI:29105"/>
    </cofactor>
    <text evidence="7">Binds 1 zinc ion per subunit.</text>
</comment>
<accession>A0A251X9N3</accession>
<keyword evidence="4 7" id="KW-0862">Zinc</keyword>
<feature type="binding site" evidence="7">
    <location>
        <begin position="12"/>
        <end position="16"/>
    </location>
    <ligand>
        <name>L-glutamate</name>
        <dbReference type="ChEBI" id="CHEBI:29985"/>
    </ligand>
</feature>
<feature type="binding site" evidence="7">
    <location>
        <position position="117"/>
    </location>
    <ligand>
        <name>Zn(2+)</name>
        <dbReference type="ChEBI" id="CHEBI:29105"/>
    </ligand>
</feature>
<feature type="binding site" evidence="7">
    <location>
        <position position="175"/>
    </location>
    <ligand>
        <name>L-glutamate</name>
        <dbReference type="ChEBI" id="CHEBI:29985"/>
    </ligand>
</feature>
<comment type="similarity">
    <text evidence="7">Belongs to the class-I aminoacyl-tRNA synthetase family. GluQ subfamily.</text>
</comment>
<feature type="domain" description="Glutamyl/glutaminyl-tRNA synthetase class Ib catalytic" evidence="9">
    <location>
        <begin position="10"/>
        <end position="240"/>
    </location>
</feature>
<evidence type="ECO:0000259" key="9">
    <source>
        <dbReference type="Pfam" id="PF00749"/>
    </source>
</evidence>
<dbReference type="InterPro" id="IPR022380">
    <property type="entry name" value="Glu-Q_tRNA(Asp)_Synthase"/>
</dbReference>
<keyword evidence="3 7" id="KW-0547">Nucleotide-binding</keyword>
<evidence type="ECO:0000256" key="7">
    <source>
        <dbReference type="HAMAP-Rule" id="MF_01428"/>
    </source>
</evidence>
<dbReference type="HAMAP" id="MF_01428">
    <property type="entry name" value="Glu_Q_tRNA_synth"/>
    <property type="match status" value="1"/>
</dbReference>
<feature type="binding site" evidence="7">
    <location>
        <position position="48"/>
    </location>
    <ligand>
        <name>L-glutamate</name>
        <dbReference type="ChEBI" id="CHEBI:29985"/>
    </ligand>
</feature>
<proteinExistence type="inferred from homology"/>
<evidence type="ECO:0000256" key="1">
    <source>
        <dbReference type="ARBA" id="ARBA00022598"/>
    </source>
</evidence>
<dbReference type="Gene3D" id="3.40.50.620">
    <property type="entry name" value="HUPs"/>
    <property type="match status" value="1"/>
</dbReference>
<dbReference type="PANTHER" id="PTHR43311">
    <property type="entry name" value="GLUTAMATE--TRNA LIGASE"/>
    <property type="match status" value="1"/>
</dbReference>
<dbReference type="SUPFAM" id="SSF52374">
    <property type="entry name" value="Nucleotidylyl transferase"/>
    <property type="match status" value="1"/>
</dbReference>
<keyword evidence="1 7" id="KW-0436">Ligase</keyword>
<keyword evidence="11" id="KW-1185">Reference proteome</keyword>
<comment type="function">
    <text evidence="7">Catalyzes the tRNA-independent activation of glutamate in presence of ATP and the subsequent transfer of glutamate onto a tRNA(Asp). Glutamate is transferred on the 2-amino-5-(4,5-dihydroxy-2-cyclopenten-1-yl) moiety of the queuosine in the wobble position of the QUC anticodon.</text>
</comment>
<dbReference type="Pfam" id="PF00749">
    <property type="entry name" value="tRNA-synt_1c"/>
    <property type="match status" value="1"/>
</dbReference>
<dbReference type="PANTHER" id="PTHR43311:SF1">
    <property type="entry name" value="GLUTAMYL-Q TRNA(ASP) SYNTHETASE"/>
    <property type="match status" value="1"/>
</dbReference>
<reference evidence="10 11" key="1">
    <citation type="submission" date="2016-12" db="EMBL/GenBank/DDBJ databases">
        <title>Thioflexothrix psekupsii D3 genome sequencing and assembly.</title>
        <authorList>
            <person name="Fomenkov A."/>
            <person name="Vincze T."/>
            <person name="Grabovich M."/>
            <person name="Anton B.P."/>
            <person name="Dubinina G."/>
            <person name="Orlova M."/>
            <person name="Belousova E."/>
            <person name="Roberts R.J."/>
        </authorList>
    </citation>
    <scope>NUCLEOTIDE SEQUENCE [LARGE SCALE GENOMIC DNA]</scope>
    <source>
        <strain evidence="10">D3</strain>
    </source>
</reference>
<dbReference type="InterPro" id="IPR049940">
    <property type="entry name" value="GluQ/Sye"/>
</dbReference>
<feature type="binding site" evidence="7">
    <location>
        <position position="104"/>
    </location>
    <ligand>
        <name>Zn(2+)</name>
        <dbReference type="ChEBI" id="CHEBI:29105"/>
    </ligand>
</feature>
<feature type="short sequence motif" description="'KMSKS' region" evidence="7">
    <location>
        <begin position="231"/>
        <end position="235"/>
    </location>
</feature>
<dbReference type="OrthoDB" id="9807503at2"/>
<dbReference type="EC" id="6.1.1.-" evidence="7"/>